<dbReference type="InterPro" id="IPR003887">
    <property type="entry name" value="LEM_dom"/>
</dbReference>
<dbReference type="InterPro" id="IPR036770">
    <property type="entry name" value="Ankyrin_rpt-contain_sf"/>
</dbReference>
<dbReference type="FunFam" id="1.25.40.20:FF:000072">
    <property type="entry name" value="Ankyrin repeat and LEM domain containing 2"/>
    <property type="match status" value="1"/>
</dbReference>
<dbReference type="InterPro" id="IPR011015">
    <property type="entry name" value="LEM/LEM-like_dom_sf"/>
</dbReference>
<dbReference type="PROSITE" id="PS50088">
    <property type="entry name" value="ANK_REPEAT"/>
    <property type="match status" value="1"/>
</dbReference>
<evidence type="ECO:0000313" key="10">
    <source>
        <dbReference type="EMBL" id="KAL0965666.1"/>
    </source>
</evidence>
<dbReference type="Proteomes" id="UP001557470">
    <property type="component" value="Unassembled WGS sequence"/>
</dbReference>
<evidence type="ECO:0000256" key="1">
    <source>
        <dbReference type="ARBA" id="ARBA00004240"/>
    </source>
</evidence>
<keyword evidence="11" id="KW-1185">Reference proteome</keyword>
<dbReference type="SUPFAM" id="SSF63451">
    <property type="entry name" value="LEM domain"/>
    <property type="match status" value="1"/>
</dbReference>
<evidence type="ECO:0000256" key="4">
    <source>
        <dbReference type="ARBA" id="ARBA00022824"/>
    </source>
</evidence>
<evidence type="ECO:0000259" key="9">
    <source>
        <dbReference type="PROSITE" id="PS50954"/>
    </source>
</evidence>
<feature type="domain" description="LEM" evidence="9">
    <location>
        <begin position="5"/>
        <end position="49"/>
    </location>
</feature>
<dbReference type="Pfam" id="PF24567">
    <property type="entry name" value="ANKLE2_3rd"/>
    <property type="match status" value="1"/>
</dbReference>
<evidence type="ECO:0000256" key="7">
    <source>
        <dbReference type="PROSITE-ProRule" id="PRU00023"/>
    </source>
</evidence>
<comment type="caution">
    <text evidence="10">The sequence shown here is derived from an EMBL/GenBank/DDBJ whole genome shotgun (WGS) entry which is preliminary data.</text>
</comment>
<dbReference type="AlphaFoldDB" id="A0ABD0WJG0"/>
<feature type="region of interest" description="Disordered" evidence="8">
    <location>
        <begin position="58"/>
        <end position="96"/>
    </location>
</feature>
<dbReference type="Pfam" id="PF12796">
    <property type="entry name" value="Ank_2"/>
    <property type="match status" value="1"/>
</dbReference>
<sequence>MEEVISRLQTLNEDQLRQEIIGAGLKCGPLTATTRAIFERKLARALLEKQGVCEGVVDEGSSSIGESASDHSQELKSPADEDKETEKSDPAETPLVYYGVRPNREDSMVTDDKVHVYVDRKKALRAMMTMKGSRFKPFSTREEAEHFSRGLDEHGPASATTTTPDGPRRIQECVVYTGSSSTVGASPLNLERANEFHSPRIQDLTTKLRTAVEKGDREAFRQLVWANPRYLIGSGDNPTIVHEGCHYNVLHVAAKENQPAMAQLLLDTLESPEFMRLMYPDDQEAMLHQRIRYLVDLYLNTPDKASNETPLHFACKFGHPDVVNVLCSHPGTDKHRQNKYNQKPSRVICERKNKTPGIKKKIKEYLEERCYVPLLRDKDNSFQPVIGLPWSPDPLEVDFHWQGSGVALNPIDPVMTVRAYVGPLSPSKADEFHRLWKTPPKNRGDYFHSILKSDPDRGVERVGREIAHEMGLPWVEYWDFLDSFIDLSSEDGLRRFEDYLNKKHQSKHEKTGGSGGGFKTVTTIKAEQIQRRVLANPIRNDRTSPENISKSPVCNLLPEFEKATLNGLSVHLEDGEKTDSRLAPPEPRKECLNLGDSSFWRTWEGTRRGRQGEELSSSGSEEYVTADEGSDTEEPGSHRGGDRRERRGSESSSTSYKSTEVEFCKDTLLTNDSPTTPRGELFIDENYPTKLDSAVFAALSNVEVEPERYPCITKWMNTILAYPSSQRRSWPSPNRMKSWTDKPNSTPDKWSFCSPGRHTAAQSCYTQNILCKTLFRSPN</sequence>
<feature type="compositionally biased region" description="Acidic residues" evidence="8">
    <location>
        <begin position="624"/>
        <end position="634"/>
    </location>
</feature>
<dbReference type="PANTHER" id="PTHR12349">
    <property type="entry name" value="ANKYRIN REPEAT AND LEM DOMAIN-CONTAINING PROTEIN 2"/>
    <property type="match status" value="1"/>
</dbReference>
<dbReference type="GO" id="GO:0031468">
    <property type="term" value="P:nuclear membrane reassembly"/>
    <property type="evidence" value="ECO:0007669"/>
    <property type="project" value="UniProtKB-ARBA"/>
</dbReference>
<evidence type="ECO:0000256" key="6">
    <source>
        <dbReference type="ARBA" id="ARBA00023306"/>
    </source>
</evidence>
<feature type="compositionally biased region" description="Basic and acidic residues" evidence="8">
    <location>
        <begin position="68"/>
        <end position="90"/>
    </location>
</feature>
<dbReference type="InterPro" id="IPR056237">
    <property type="entry name" value="ANKLE2_3rd"/>
</dbReference>
<feature type="region of interest" description="Disordered" evidence="8">
    <location>
        <begin position="147"/>
        <end position="167"/>
    </location>
</feature>
<dbReference type="Gene3D" id="1.25.40.20">
    <property type="entry name" value="Ankyrin repeat-containing domain"/>
    <property type="match status" value="1"/>
</dbReference>
<keyword evidence="6" id="KW-0131">Cell cycle</keyword>
<dbReference type="GO" id="GO:0005783">
    <property type="term" value="C:endoplasmic reticulum"/>
    <property type="evidence" value="ECO:0007669"/>
    <property type="project" value="UniProtKB-SubCell"/>
</dbReference>
<keyword evidence="4" id="KW-0256">Endoplasmic reticulum</keyword>
<dbReference type="SUPFAM" id="SSF48403">
    <property type="entry name" value="Ankyrin repeat"/>
    <property type="match status" value="1"/>
</dbReference>
<feature type="repeat" description="ANK" evidence="7">
    <location>
        <begin position="306"/>
        <end position="326"/>
    </location>
</feature>
<feature type="region of interest" description="Disordered" evidence="8">
    <location>
        <begin position="605"/>
        <end position="659"/>
    </location>
</feature>
<accession>A0ABD0WJG0</accession>
<dbReference type="PANTHER" id="PTHR12349:SF4">
    <property type="entry name" value="ANKYRIN REPEAT AND LEM DOMAIN-CONTAINING PROTEIN 2"/>
    <property type="match status" value="1"/>
</dbReference>
<dbReference type="PROSITE" id="PS50954">
    <property type="entry name" value="LEM"/>
    <property type="match status" value="1"/>
</dbReference>
<comment type="similarity">
    <text evidence="2">Belongs to the ANKLE2 family.</text>
</comment>
<dbReference type="GO" id="GO:0051301">
    <property type="term" value="P:cell division"/>
    <property type="evidence" value="ECO:0007669"/>
    <property type="project" value="UniProtKB-KW"/>
</dbReference>
<dbReference type="Gene3D" id="1.10.720.40">
    <property type="match status" value="1"/>
</dbReference>
<dbReference type="Pfam" id="PF03020">
    <property type="entry name" value="LEM"/>
    <property type="match status" value="1"/>
</dbReference>
<evidence type="ECO:0000256" key="2">
    <source>
        <dbReference type="ARBA" id="ARBA00007597"/>
    </source>
</evidence>
<keyword evidence="5 7" id="KW-0040">ANK repeat</keyword>
<gene>
    <name evidence="10" type="ORF">UPYG_G00284170</name>
</gene>
<dbReference type="EMBL" id="JAGEUA010000009">
    <property type="protein sequence ID" value="KAL0965666.1"/>
    <property type="molecule type" value="Genomic_DNA"/>
</dbReference>
<dbReference type="SMART" id="SM00540">
    <property type="entry name" value="LEM"/>
    <property type="match status" value="1"/>
</dbReference>
<proteinExistence type="inferred from homology"/>
<protein>
    <recommendedName>
        <fullName evidence="9">LEM domain-containing protein</fullName>
    </recommendedName>
</protein>
<evidence type="ECO:0000256" key="8">
    <source>
        <dbReference type="SAM" id="MobiDB-lite"/>
    </source>
</evidence>
<organism evidence="10 11">
    <name type="scientific">Umbra pygmaea</name>
    <name type="common">Eastern mudminnow</name>
    <dbReference type="NCBI Taxonomy" id="75934"/>
    <lineage>
        <taxon>Eukaryota</taxon>
        <taxon>Metazoa</taxon>
        <taxon>Chordata</taxon>
        <taxon>Craniata</taxon>
        <taxon>Vertebrata</taxon>
        <taxon>Euteleostomi</taxon>
        <taxon>Actinopterygii</taxon>
        <taxon>Neopterygii</taxon>
        <taxon>Teleostei</taxon>
        <taxon>Protacanthopterygii</taxon>
        <taxon>Esociformes</taxon>
        <taxon>Umbridae</taxon>
        <taxon>Umbra</taxon>
    </lineage>
</organism>
<comment type="subcellular location">
    <subcellularLocation>
        <location evidence="1">Endoplasmic reticulum</location>
    </subcellularLocation>
</comment>
<evidence type="ECO:0000256" key="5">
    <source>
        <dbReference type="ARBA" id="ARBA00023043"/>
    </source>
</evidence>
<evidence type="ECO:0000256" key="3">
    <source>
        <dbReference type="ARBA" id="ARBA00022618"/>
    </source>
</evidence>
<dbReference type="GO" id="GO:0007399">
    <property type="term" value="P:nervous system development"/>
    <property type="evidence" value="ECO:0007669"/>
    <property type="project" value="UniProtKB-ARBA"/>
</dbReference>
<dbReference type="InterPro" id="IPR002110">
    <property type="entry name" value="Ankyrin_rpt"/>
</dbReference>
<reference evidence="10 11" key="1">
    <citation type="submission" date="2024-06" db="EMBL/GenBank/DDBJ databases">
        <authorList>
            <person name="Pan Q."/>
            <person name="Wen M."/>
            <person name="Jouanno E."/>
            <person name="Zahm M."/>
            <person name="Klopp C."/>
            <person name="Cabau C."/>
            <person name="Louis A."/>
            <person name="Berthelot C."/>
            <person name="Parey E."/>
            <person name="Roest Crollius H."/>
            <person name="Montfort J."/>
            <person name="Robinson-Rechavi M."/>
            <person name="Bouchez O."/>
            <person name="Lampietro C."/>
            <person name="Lopez Roques C."/>
            <person name="Donnadieu C."/>
            <person name="Postlethwait J."/>
            <person name="Bobe J."/>
            <person name="Verreycken H."/>
            <person name="Guiguen Y."/>
        </authorList>
    </citation>
    <scope>NUCLEOTIDE SEQUENCE [LARGE SCALE GENOMIC DNA]</scope>
    <source>
        <strain evidence="10">Up_M1</strain>
        <tissue evidence="10">Testis</tissue>
    </source>
</reference>
<dbReference type="PROSITE" id="PS50297">
    <property type="entry name" value="ANK_REP_REGION"/>
    <property type="match status" value="1"/>
</dbReference>
<dbReference type="SMART" id="SM00248">
    <property type="entry name" value="ANK"/>
    <property type="match status" value="2"/>
</dbReference>
<evidence type="ECO:0000313" key="11">
    <source>
        <dbReference type="Proteomes" id="UP001557470"/>
    </source>
</evidence>
<keyword evidence="3" id="KW-0132">Cell division</keyword>
<feature type="compositionally biased region" description="Basic and acidic residues" evidence="8">
    <location>
        <begin position="635"/>
        <end position="649"/>
    </location>
</feature>
<name>A0ABD0WJG0_UMBPY</name>